<feature type="compositionally biased region" description="Basic and acidic residues" evidence="1">
    <location>
        <begin position="36"/>
        <end position="63"/>
    </location>
</feature>
<dbReference type="PANTHER" id="PTHR12521">
    <property type="entry name" value="PROTEIN C6ORF130"/>
    <property type="match status" value="1"/>
</dbReference>
<evidence type="ECO:0000313" key="3">
    <source>
        <dbReference type="EMBL" id="KAJ5079560.1"/>
    </source>
</evidence>
<organism evidence="3 4">
    <name type="scientific">Anaeramoeba ignava</name>
    <name type="common">Anaerobic marine amoeba</name>
    <dbReference type="NCBI Taxonomy" id="1746090"/>
    <lineage>
        <taxon>Eukaryota</taxon>
        <taxon>Metamonada</taxon>
        <taxon>Anaeramoebidae</taxon>
        <taxon>Anaeramoeba</taxon>
    </lineage>
</organism>
<dbReference type="Proteomes" id="UP001149090">
    <property type="component" value="Unassembled WGS sequence"/>
</dbReference>
<feature type="compositionally biased region" description="Basic and acidic residues" evidence="1">
    <location>
        <begin position="1"/>
        <end position="16"/>
    </location>
</feature>
<evidence type="ECO:0000256" key="1">
    <source>
        <dbReference type="SAM" id="MobiDB-lite"/>
    </source>
</evidence>
<dbReference type="AlphaFoldDB" id="A0A9Q0LX88"/>
<evidence type="ECO:0000313" key="4">
    <source>
        <dbReference type="Proteomes" id="UP001149090"/>
    </source>
</evidence>
<proteinExistence type="predicted"/>
<protein>
    <recommendedName>
        <fullName evidence="2">Macro domain-containing protein</fullName>
    </recommendedName>
</protein>
<dbReference type="SUPFAM" id="SSF52949">
    <property type="entry name" value="Macro domain-like"/>
    <property type="match status" value="1"/>
</dbReference>
<accession>A0A9Q0LX88</accession>
<dbReference type="InterPro" id="IPR002589">
    <property type="entry name" value="Macro_dom"/>
</dbReference>
<evidence type="ECO:0000259" key="2">
    <source>
        <dbReference type="PROSITE" id="PS51154"/>
    </source>
</evidence>
<dbReference type="InterPro" id="IPR050892">
    <property type="entry name" value="ADP-ribose_metab_enzymes"/>
</dbReference>
<dbReference type="EMBL" id="JAPDFW010000027">
    <property type="protein sequence ID" value="KAJ5079560.1"/>
    <property type="molecule type" value="Genomic_DNA"/>
</dbReference>
<name>A0A9Q0LX88_ANAIG</name>
<dbReference type="PANTHER" id="PTHR12521:SF0">
    <property type="entry name" value="ADP-RIBOSE GLYCOHYDROLASE OARD1"/>
    <property type="match status" value="1"/>
</dbReference>
<comment type="caution">
    <text evidence="3">The sequence shown here is derived from an EMBL/GenBank/DDBJ whole genome shotgun (WGS) entry which is preliminary data.</text>
</comment>
<dbReference type="OrthoDB" id="2155246at2759"/>
<feature type="region of interest" description="Disordered" evidence="1">
    <location>
        <begin position="1"/>
        <end position="63"/>
    </location>
</feature>
<reference evidence="3" key="1">
    <citation type="submission" date="2022-10" db="EMBL/GenBank/DDBJ databases">
        <title>Novel sulphate-reducing endosymbionts in the free-living metamonad Anaeramoeba.</title>
        <authorList>
            <person name="Jerlstrom-Hultqvist J."/>
            <person name="Cepicka I."/>
            <person name="Gallot-Lavallee L."/>
            <person name="Salas-Leiva D."/>
            <person name="Curtis B.A."/>
            <person name="Zahonova K."/>
            <person name="Pipaliya S."/>
            <person name="Dacks J."/>
            <person name="Roger A.J."/>
        </authorList>
    </citation>
    <scope>NUCLEOTIDE SEQUENCE</scope>
    <source>
        <strain evidence="3">BMAN</strain>
    </source>
</reference>
<sequence length="211" mass="24887">MSEKKKREAIQEEKQEKRLKKKQEKKNNQKLKKQKKQEIKRKEKEREEKDEKRQKSNENKDSPKTKFEFIEITGDLFTSTESLAHCVSADLSLSKGIATIFKKKFGGIEEMRLQNPQVGDFCHLKQDDRFIIALVTKQRYFHKPTYETLSSSLEKMKDFLIKNSVTRLSIPKIASGLDRLNWNTVSSIIKDIFKDTDIVITVYHFPQKKKF</sequence>
<dbReference type="CDD" id="cd02901">
    <property type="entry name" value="Macro_Poa1p-like"/>
    <property type="match status" value="1"/>
</dbReference>
<dbReference type="GO" id="GO:0140291">
    <property type="term" value="P:peptidyl-glutamate ADP-deribosylation"/>
    <property type="evidence" value="ECO:0007669"/>
    <property type="project" value="TreeGrafter"/>
</dbReference>
<dbReference type="Gene3D" id="3.40.220.10">
    <property type="entry name" value="Leucine Aminopeptidase, subunit E, domain 1"/>
    <property type="match status" value="1"/>
</dbReference>
<keyword evidence="4" id="KW-1185">Reference proteome</keyword>
<feature type="domain" description="Macro" evidence="2">
    <location>
        <begin position="56"/>
        <end position="211"/>
    </location>
</feature>
<gene>
    <name evidence="3" type="ORF">M0811_14429</name>
</gene>
<dbReference type="PROSITE" id="PS51154">
    <property type="entry name" value="MACRO"/>
    <property type="match status" value="1"/>
</dbReference>
<dbReference type="OMA" id="CHCLKNG"/>
<feature type="compositionally biased region" description="Basic residues" evidence="1">
    <location>
        <begin position="17"/>
        <end position="35"/>
    </location>
</feature>
<dbReference type="InterPro" id="IPR043472">
    <property type="entry name" value="Macro_dom-like"/>
</dbReference>